<keyword evidence="5" id="KW-1185">Reference proteome</keyword>
<dbReference type="OrthoDB" id="9810734at2"/>
<dbReference type="AlphaFoldDB" id="A0A4Z0Q865"/>
<evidence type="ECO:0000256" key="2">
    <source>
        <dbReference type="ARBA" id="ARBA00023002"/>
    </source>
</evidence>
<sequence>MQKYIVVTGGTKGIGRAIGRRFAQAGFGIITCARSAQDLAALTTALRQEVPGVPVHTLAADLSQAEETRRFTEFVLSLGVPVEVLVNNTGAFVPGRLQDEPADGSQLRQMIDVNLYSAYDVTRALLPGMIARRTGHIFNMCSTASIMAYPNGGSYSIAKFALYGMSKGLREELKEHNLRVTAVLPGATLTASWEGVDLPAERFIKAEDVAEAVFGAYSLSPQAVIEELLIRPQLGDL</sequence>
<comment type="similarity">
    <text evidence="1 3">Belongs to the short-chain dehydrogenases/reductases (SDR) family.</text>
</comment>
<evidence type="ECO:0000313" key="4">
    <source>
        <dbReference type="EMBL" id="TGE24892.1"/>
    </source>
</evidence>
<dbReference type="PANTHER" id="PTHR42901:SF1">
    <property type="entry name" value="ALCOHOL DEHYDROGENASE"/>
    <property type="match status" value="1"/>
</dbReference>
<dbReference type="InterPro" id="IPR036291">
    <property type="entry name" value="NAD(P)-bd_dom_sf"/>
</dbReference>
<dbReference type="SUPFAM" id="SSF51735">
    <property type="entry name" value="NAD(P)-binding Rossmann-fold domains"/>
    <property type="match status" value="1"/>
</dbReference>
<dbReference type="Gene3D" id="3.40.50.720">
    <property type="entry name" value="NAD(P)-binding Rossmann-like Domain"/>
    <property type="match status" value="1"/>
</dbReference>
<dbReference type="PROSITE" id="PS00061">
    <property type="entry name" value="ADH_SHORT"/>
    <property type="match status" value="1"/>
</dbReference>
<keyword evidence="2" id="KW-0560">Oxidoreductase</keyword>
<dbReference type="PRINTS" id="PR00081">
    <property type="entry name" value="GDHRDH"/>
</dbReference>
<dbReference type="InterPro" id="IPR020904">
    <property type="entry name" value="Sc_DH/Rdtase_CS"/>
</dbReference>
<reference evidence="4 5" key="1">
    <citation type="submission" date="2019-04" db="EMBL/GenBank/DDBJ databases">
        <authorList>
            <person name="Feng G."/>
            <person name="Zhang J."/>
            <person name="Zhu H."/>
        </authorList>
    </citation>
    <scope>NUCLEOTIDE SEQUENCE [LARGE SCALE GENOMIC DNA]</scope>
    <source>
        <strain evidence="4 5">JCM 31653</strain>
    </source>
</reference>
<proteinExistence type="inferred from homology"/>
<dbReference type="InterPro" id="IPR002347">
    <property type="entry name" value="SDR_fam"/>
</dbReference>
<accession>A0A4Z0Q865</accession>
<evidence type="ECO:0000256" key="3">
    <source>
        <dbReference type="RuleBase" id="RU000363"/>
    </source>
</evidence>
<dbReference type="Pfam" id="PF00106">
    <property type="entry name" value="adh_short"/>
    <property type="match status" value="1"/>
</dbReference>
<dbReference type="CDD" id="cd05233">
    <property type="entry name" value="SDR_c"/>
    <property type="match status" value="1"/>
</dbReference>
<evidence type="ECO:0000313" key="5">
    <source>
        <dbReference type="Proteomes" id="UP000297549"/>
    </source>
</evidence>
<evidence type="ECO:0000256" key="1">
    <source>
        <dbReference type="ARBA" id="ARBA00006484"/>
    </source>
</evidence>
<protein>
    <submittedName>
        <fullName evidence="4">SDR family oxidoreductase</fullName>
    </submittedName>
</protein>
<dbReference type="GO" id="GO:0016491">
    <property type="term" value="F:oxidoreductase activity"/>
    <property type="evidence" value="ECO:0007669"/>
    <property type="project" value="UniProtKB-KW"/>
</dbReference>
<dbReference type="RefSeq" id="WP_135462471.1">
    <property type="nucleotide sequence ID" value="NZ_SRLC01000001.1"/>
</dbReference>
<comment type="caution">
    <text evidence="4">The sequence shown here is derived from an EMBL/GenBank/DDBJ whole genome shotgun (WGS) entry which is preliminary data.</text>
</comment>
<dbReference type="EMBL" id="SRLC01000001">
    <property type="protein sequence ID" value="TGE24892.1"/>
    <property type="molecule type" value="Genomic_DNA"/>
</dbReference>
<dbReference type="PRINTS" id="PR00080">
    <property type="entry name" value="SDRFAMILY"/>
</dbReference>
<name>A0A4Z0Q865_9BACT</name>
<dbReference type="PANTHER" id="PTHR42901">
    <property type="entry name" value="ALCOHOL DEHYDROGENASE"/>
    <property type="match status" value="1"/>
</dbReference>
<organism evidence="4 5">
    <name type="scientific">Hymenobacter aquaticus</name>
    <dbReference type="NCBI Taxonomy" id="1867101"/>
    <lineage>
        <taxon>Bacteria</taxon>
        <taxon>Pseudomonadati</taxon>
        <taxon>Bacteroidota</taxon>
        <taxon>Cytophagia</taxon>
        <taxon>Cytophagales</taxon>
        <taxon>Hymenobacteraceae</taxon>
        <taxon>Hymenobacter</taxon>
    </lineage>
</organism>
<gene>
    <name evidence="4" type="ORF">E5K00_06740</name>
</gene>
<dbReference type="Proteomes" id="UP000297549">
    <property type="component" value="Unassembled WGS sequence"/>
</dbReference>